<proteinExistence type="predicted"/>
<dbReference type="AlphaFoldDB" id="A0A6L2NS54"/>
<accession>A0A6L2NS54</accession>
<name>A0A6L2NS54_TANCI</name>
<comment type="caution">
    <text evidence="1">The sequence shown here is derived from an EMBL/GenBank/DDBJ whole genome shotgun (WGS) entry which is preliminary data.</text>
</comment>
<reference evidence="1" key="1">
    <citation type="journal article" date="2019" name="Sci. Rep.">
        <title>Draft genome of Tanacetum cinerariifolium, the natural source of mosquito coil.</title>
        <authorList>
            <person name="Yamashiro T."/>
            <person name="Shiraishi A."/>
            <person name="Satake H."/>
            <person name="Nakayama K."/>
        </authorList>
    </citation>
    <scope>NUCLEOTIDE SEQUENCE</scope>
</reference>
<protein>
    <submittedName>
        <fullName evidence="1">Uncharacterized protein</fullName>
    </submittedName>
</protein>
<evidence type="ECO:0000313" key="1">
    <source>
        <dbReference type="EMBL" id="GEU88427.1"/>
    </source>
</evidence>
<sequence>MSEIGVYNTCNNDKNLSEIQLEHEREHELVVVVVKVVHECRMVVKEIDDGLLKEMEVHHFGKEMMILEWMSCASILVLSTFLVF</sequence>
<gene>
    <name evidence="1" type="ORF">Tci_060405</name>
</gene>
<organism evidence="1">
    <name type="scientific">Tanacetum cinerariifolium</name>
    <name type="common">Dalmatian daisy</name>
    <name type="synonym">Chrysanthemum cinerariifolium</name>
    <dbReference type="NCBI Taxonomy" id="118510"/>
    <lineage>
        <taxon>Eukaryota</taxon>
        <taxon>Viridiplantae</taxon>
        <taxon>Streptophyta</taxon>
        <taxon>Embryophyta</taxon>
        <taxon>Tracheophyta</taxon>
        <taxon>Spermatophyta</taxon>
        <taxon>Magnoliopsida</taxon>
        <taxon>eudicotyledons</taxon>
        <taxon>Gunneridae</taxon>
        <taxon>Pentapetalae</taxon>
        <taxon>asterids</taxon>
        <taxon>campanulids</taxon>
        <taxon>Asterales</taxon>
        <taxon>Asteraceae</taxon>
        <taxon>Asteroideae</taxon>
        <taxon>Anthemideae</taxon>
        <taxon>Anthemidinae</taxon>
        <taxon>Tanacetum</taxon>
    </lineage>
</organism>
<dbReference type="EMBL" id="BKCJ010009747">
    <property type="protein sequence ID" value="GEU88427.1"/>
    <property type="molecule type" value="Genomic_DNA"/>
</dbReference>